<dbReference type="InterPro" id="IPR012910">
    <property type="entry name" value="Plug_dom"/>
</dbReference>
<dbReference type="InterPro" id="IPR036942">
    <property type="entry name" value="Beta-barrel_TonB_sf"/>
</dbReference>
<reference evidence="14 15" key="1">
    <citation type="submission" date="2016-09" db="EMBL/GenBank/DDBJ databases">
        <authorList>
            <person name="Capua I."/>
            <person name="De Benedictis P."/>
            <person name="Joannis T."/>
            <person name="Lombin L.H."/>
            <person name="Cattoli G."/>
        </authorList>
    </citation>
    <scope>NUCLEOTIDE SEQUENCE [LARGE SCALE GENOMIC DNA]</scope>
    <source>
        <strain evidence="14 15">UB20</strain>
    </source>
</reference>
<evidence type="ECO:0000256" key="6">
    <source>
        <dbReference type="ARBA" id="ARBA00022729"/>
    </source>
</evidence>
<feature type="domain" description="TonB-dependent receptor plug" evidence="13">
    <location>
        <begin position="44"/>
        <end position="152"/>
    </location>
</feature>
<proteinExistence type="inferred from homology"/>
<comment type="similarity">
    <text evidence="11">Belongs to the TonB-dependent receptor family.</text>
</comment>
<evidence type="ECO:0000256" key="12">
    <source>
        <dbReference type="SAM" id="SignalP"/>
    </source>
</evidence>
<name>A0A1D3UUE1_TANFO</name>
<evidence type="ECO:0000256" key="7">
    <source>
        <dbReference type="ARBA" id="ARBA00023004"/>
    </source>
</evidence>
<dbReference type="OrthoDB" id="9761152at2"/>
<keyword evidence="10 11" id="KW-0998">Cell outer membrane</keyword>
<keyword evidence="3 11" id="KW-1134">Transmembrane beta strand</keyword>
<protein>
    <submittedName>
        <fullName evidence="14">TonB-dependent Receptor Plug Domain protein</fullName>
    </submittedName>
</protein>
<dbReference type="Gene3D" id="2.40.170.20">
    <property type="entry name" value="TonB-dependent receptor, beta-barrel domain"/>
    <property type="match status" value="1"/>
</dbReference>
<sequence precursor="true">MRKICYGAAGLLLSGVSVMAQERVDSTSVYELNEVVVSAVQARKETPVAFRNVSAAELRANNTGQSLPYLFMQTPSVVVTSDGGNGIGYASMRVRGTDANRINFTVDGVPVNDSESHGVFWVNMPDFASSVENIQIQRGAGTSTNGAAAFGATVSMQTQRPSLKPYLEVVSSAGSFGTFTNTFCGGTGLLWEHFVFDARYSNVQTDGYIERARADMNSYYGSAAYYNGGTMIKFQTFGSSEVTYQAWNGVDSAKLKTNRRYNSCGAYKENGETKFYDNQTDNYWQHHYHLLATQRFSDRLNLNVTLHYTDGKGYYEDYKAGAKYASYKLDNYVDAKGKIHKKTDLVRRKWLRNDFYGALFRMNYTHDRLQASFGASANNYIGDHFGRVIWVKTSAALPKPNHEYYRNRGEKLDYNVYVKATYRFLPSLSAYADLQYRGIDYQINGSDDKAGDKVRVKKTFSFFNPKAGLSFERNGHHAYASFAVAHREPNRDNFTENGPSAQPTYETLYDYEAGYQYTGSIFRAGLNLYYMDYDNQLILTGKISEIGEQLTSNIKDSYRIGVEWSGGVEVASWLDWNGHLTLSSNKIRNFTEYVNTYDANGNDLPQTSQSLGTTDIAFSPNLTFGSTFAFHWRGFSAAFMSSYVGRQYLDNTSSRLRSLDPYFVNDLRIGYTFRPRFMKEIGLDLNIRNLFNEMYETNGWTYSYILDGKRMTDSGYFAQAGTNMMARVTLKF</sequence>
<comment type="subcellular location">
    <subcellularLocation>
        <location evidence="1 11">Cell outer membrane</location>
        <topology evidence="1 11">Multi-pass membrane protein</topology>
    </subcellularLocation>
</comment>
<evidence type="ECO:0000256" key="10">
    <source>
        <dbReference type="ARBA" id="ARBA00023237"/>
    </source>
</evidence>
<dbReference type="PROSITE" id="PS52016">
    <property type="entry name" value="TONB_DEPENDENT_REC_3"/>
    <property type="match status" value="1"/>
</dbReference>
<keyword evidence="14" id="KW-0675">Receptor</keyword>
<keyword evidence="2 11" id="KW-0813">Transport</keyword>
<dbReference type="GO" id="GO:0015344">
    <property type="term" value="F:siderophore uptake transmembrane transporter activity"/>
    <property type="evidence" value="ECO:0007669"/>
    <property type="project" value="TreeGrafter"/>
</dbReference>
<dbReference type="InterPro" id="IPR039426">
    <property type="entry name" value="TonB-dep_rcpt-like"/>
</dbReference>
<keyword evidence="7" id="KW-0408">Iron</keyword>
<accession>A0A1D3UUE1</accession>
<organism evidence="14 15">
    <name type="scientific">Tannerella forsythia</name>
    <name type="common">Bacteroides forsythus</name>
    <dbReference type="NCBI Taxonomy" id="28112"/>
    <lineage>
        <taxon>Bacteria</taxon>
        <taxon>Pseudomonadati</taxon>
        <taxon>Bacteroidota</taxon>
        <taxon>Bacteroidia</taxon>
        <taxon>Bacteroidales</taxon>
        <taxon>Tannerellaceae</taxon>
        <taxon>Tannerella</taxon>
    </lineage>
</organism>
<evidence type="ECO:0000256" key="8">
    <source>
        <dbReference type="ARBA" id="ARBA00023065"/>
    </source>
</evidence>
<dbReference type="EMBL" id="FMMM01000070">
    <property type="protein sequence ID" value="SCQ23618.1"/>
    <property type="molecule type" value="Genomic_DNA"/>
</dbReference>
<evidence type="ECO:0000313" key="15">
    <source>
        <dbReference type="Proteomes" id="UP000182057"/>
    </source>
</evidence>
<dbReference type="SUPFAM" id="SSF56935">
    <property type="entry name" value="Porins"/>
    <property type="match status" value="1"/>
</dbReference>
<evidence type="ECO:0000259" key="13">
    <source>
        <dbReference type="Pfam" id="PF07715"/>
    </source>
</evidence>
<keyword evidence="9 11" id="KW-0472">Membrane</keyword>
<keyword evidence="8" id="KW-0406">Ion transport</keyword>
<dbReference type="Proteomes" id="UP000182057">
    <property type="component" value="Unassembled WGS sequence"/>
</dbReference>
<feature type="chain" id="PRO_5008922779" evidence="12">
    <location>
        <begin position="21"/>
        <end position="732"/>
    </location>
</feature>
<evidence type="ECO:0000256" key="4">
    <source>
        <dbReference type="ARBA" id="ARBA00022496"/>
    </source>
</evidence>
<keyword evidence="5 11" id="KW-0812">Transmembrane</keyword>
<dbReference type="Pfam" id="PF07715">
    <property type="entry name" value="Plug"/>
    <property type="match status" value="1"/>
</dbReference>
<evidence type="ECO:0000256" key="11">
    <source>
        <dbReference type="PROSITE-ProRule" id="PRU01360"/>
    </source>
</evidence>
<evidence type="ECO:0000313" key="14">
    <source>
        <dbReference type="EMBL" id="SCQ23618.1"/>
    </source>
</evidence>
<gene>
    <name evidence="14" type="ORF">TFUB20_02126</name>
</gene>
<evidence type="ECO:0000256" key="1">
    <source>
        <dbReference type="ARBA" id="ARBA00004571"/>
    </source>
</evidence>
<evidence type="ECO:0000256" key="9">
    <source>
        <dbReference type="ARBA" id="ARBA00023136"/>
    </source>
</evidence>
<dbReference type="RefSeq" id="WP_074450126.1">
    <property type="nucleotide sequence ID" value="NZ_FMMM01000070.1"/>
</dbReference>
<keyword evidence="4" id="KW-0410">Iron transport</keyword>
<dbReference type="PANTHER" id="PTHR32552">
    <property type="entry name" value="FERRICHROME IRON RECEPTOR-RELATED"/>
    <property type="match status" value="1"/>
</dbReference>
<keyword evidence="6 12" id="KW-0732">Signal</keyword>
<evidence type="ECO:0000256" key="3">
    <source>
        <dbReference type="ARBA" id="ARBA00022452"/>
    </source>
</evidence>
<dbReference type="Gene3D" id="2.170.130.10">
    <property type="entry name" value="TonB-dependent receptor, plug domain"/>
    <property type="match status" value="1"/>
</dbReference>
<dbReference type="GO" id="GO:0009279">
    <property type="term" value="C:cell outer membrane"/>
    <property type="evidence" value="ECO:0007669"/>
    <property type="project" value="UniProtKB-SubCell"/>
</dbReference>
<evidence type="ECO:0000256" key="5">
    <source>
        <dbReference type="ARBA" id="ARBA00022692"/>
    </source>
</evidence>
<dbReference type="PANTHER" id="PTHR32552:SF68">
    <property type="entry name" value="FERRICHROME OUTER MEMBRANE TRANSPORTER_PHAGE RECEPTOR"/>
    <property type="match status" value="1"/>
</dbReference>
<dbReference type="InterPro" id="IPR037066">
    <property type="entry name" value="Plug_dom_sf"/>
</dbReference>
<evidence type="ECO:0000256" key="2">
    <source>
        <dbReference type="ARBA" id="ARBA00022448"/>
    </source>
</evidence>
<dbReference type="AlphaFoldDB" id="A0A1D3UUE1"/>
<feature type="signal peptide" evidence="12">
    <location>
        <begin position="1"/>
        <end position="20"/>
    </location>
</feature>